<sequence>MPLLRRADMLVSNRKQGGSGEKALLHRTLPIDSPQTSTGWEARLACVILTIGTPRFTHHLHHAIGSLLPTSHVTIVEFSPALTPSIFLISSMRDEERAAQSAREYFDEFYKYDPNYSAIGEIAQTKAMSIVHPDCNDFSKFYRNRFFSDQKISDKLTIINENNGSIISSNIYKDQDNGMFTAAEIDNITMLAPIISAAVSRHCQALSLARIDLDMIIYAMAAKQAISFTARENDVCRGILRGQSSEAIGLSLGIATSSVITHRKNLYRKLNIVSQAELFSQAFDAVVIPS</sequence>
<dbReference type="SUPFAM" id="SSF46894">
    <property type="entry name" value="C-terminal effector domain of the bipartite response regulators"/>
    <property type="match status" value="1"/>
</dbReference>
<dbReference type="GO" id="GO:0003677">
    <property type="term" value="F:DNA binding"/>
    <property type="evidence" value="ECO:0007669"/>
    <property type="project" value="UniProtKB-KW"/>
</dbReference>
<dbReference type="InterPro" id="IPR036388">
    <property type="entry name" value="WH-like_DNA-bd_sf"/>
</dbReference>
<dbReference type="Pfam" id="PF00196">
    <property type="entry name" value="GerE"/>
    <property type="match status" value="1"/>
</dbReference>
<accession>A0A9J9HE27</accession>
<reference evidence="5 6" key="1">
    <citation type="journal article" date="2010" name="J. Bacteriol.">
        <title>Genome sequence of the dioxin-mineralizing bacterium Sphingomonas wittichii RW1.</title>
        <authorList>
            <person name="Miller T.R."/>
            <person name="Delcher A.L."/>
            <person name="Salzberg S.L."/>
            <person name="Saunders E."/>
            <person name="Detter J.C."/>
            <person name="Halden R.U."/>
        </authorList>
    </citation>
    <scope>NUCLEOTIDE SEQUENCE [LARGE SCALE GENOMIC DNA]</scope>
    <source>
        <strain evidence="6">DSM 6014 / CCUG 31198 / JCM 15750 / NBRC 105917 / EY 4224 / RW1</strain>
    </source>
</reference>
<dbReference type="PRINTS" id="PR00038">
    <property type="entry name" value="HTHLUXR"/>
</dbReference>
<keyword evidence="3" id="KW-0804">Transcription</keyword>
<dbReference type="PANTHER" id="PTHR44688:SF16">
    <property type="entry name" value="DNA-BINDING TRANSCRIPTIONAL ACTIVATOR DEVR_DOSR"/>
    <property type="match status" value="1"/>
</dbReference>
<dbReference type="PROSITE" id="PS50043">
    <property type="entry name" value="HTH_LUXR_2"/>
    <property type="match status" value="1"/>
</dbReference>
<dbReference type="InterPro" id="IPR000792">
    <property type="entry name" value="Tscrpt_reg_LuxR_C"/>
</dbReference>
<dbReference type="PROSITE" id="PS00622">
    <property type="entry name" value="HTH_LUXR_1"/>
    <property type="match status" value="1"/>
</dbReference>
<evidence type="ECO:0000256" key="1">
    <source>
        <dbReference type="ARBA" id="ARBA00023015"/>
    </source>
</evidence>
<keyword evidence="6" id="KW-1185">Reference proteome</keyword>
<organism evidence="5 6">
    <name type="scientific">Rhizorhabdus wittichii (strain DSM 6014 / CCUG 31198 / JCM 15750 / NBRC 105917 / EY 4224 / RW1)</name>
    <name type="common">Sphingomonas wittichii</name>
    <dbReference type="NCBI Taxonomy" id="392499"/>
    <lineage>
        <taxon>Bacteria</taxon>
        <taxon>Pseudomonadati</taxon>
        <taxon>Pseudomonadota</taxon>
        <taxon>Alphaproteobacteria</taxon>
        <taxon>Sphingomonadales</taxon>
        <taxon>Sphingomonadaceae</taxon>
        <taxon>Rhizorhabdus</taxon>
    </lineage>
</organism>
<proteinExistence type="predicted"/>
<dbReference type="InterPro" id="IPR016032">
    <property type="entry name" value="Sig_transdc_resp-reg_C-effctor"/>
</dbReference>
<keyword evidence="2" id="KW-0238">DNA-binding</keyword>
<evidence type="ECO:0000313" key="5">
    <source>
        <dbReference type="EMBL" id="ABQ69757.1"/>
    </source>
</evidence>
<dbReference type="CDD" id="cd06170">
    <property type="entry name" value="LuxR_C_like"/>
    <property type="match status" value="1"/>
</dbReference>
<evidence type="ECO:0000259" key="4">
    <source>
        <dbReference type="PROSITE" id="PS50043"/>
    </source>
</evidence>
<feature type="domain" description="HTH luxR-type" evidence="4">
    <location>
        <begin position="221"/>
        <end position="286"/>
    </location>
</feature>
<dbReference type="PANTHER" id="PTHR44688">
    <property type="entry name" value="DNA-BINDING TRANSCRIPTIONAL ACTIVATOR DEVR_DOSR"/>
    <property type="match status" value="1"/>
</dbReference>
<evidence type="ECO:0000256" key="2">
    <source>
        <dbReference type="ARBA" id="ARBA00023125"/>
    </source>
</evidence>
<keyword evidence="1" id="KW-0805">Transcription regulation</keyword>
<dbReference type="Gene3D" id="1.10.10.10">
    <property type="entry name" value="Winged helix-like DNA-binding domain superfamily/Winged helix DNA-binding domain"/>
    <property type="match status" value="1"/>
</dbReference>
<name>A0A9J9HE27_RHIWR</name>
<dbReference type="Proteomes" id="UP000001989">
    <property type="component" value="Chromosome"/>
</dbReference>
<evidence type="ECO:0000313" key="6">
    <source>
        <dbReference type="Proteomes" id="UP000001989"/>
    </source>
</evidence>
<evidence type="ECO:0000256" key="3">
    <source>
        <dbReference type="ARBA" id="ARBA00023163"/>
    </source>
</evidence>
<dbReference type="OrthoDB" id="343383at2"/>
<protein>
    <submittedName>
        <fullName evidence="5">Transcriptional regulator, LuxR family</fullName>
    </submittedName>
</protein>
<dbReference type="GO" id="GO:0006355">
    <property type="term" value="P:regulation of DNA-templated transcription"/>
    <property type="evidence" value="ECO:0007669"/>
    <property type="project" value="InterPro"/>
</dbReference>
<dbReference type="SMART" id="SM00421">
    <property type="entry name" value="HTH_LUXR"/>
    <property type="match status" value="1"/>
</dbReference>
<dbReference type="EMBL" id="CP000699">
    <property type="protein sequence ID" value="ABQ69757.1"/>
    <property type="molecule type" value="Genomic_DNA"/>
</dbReference>
<dbReference type="KEGG" id="swi:Swit_3411"/>
<dbReference type="AlphaFoldDB" id="A0A9J9HE27"/>
<gene>
    <name evidence="5" type="ordered locus">Swit_3411</name>
</gene>